<evidence type="ECO:0000256" key="2">
    <source>
        <dbReference type="ARBA" id="ARBA00023125"/>
    </source>
</evidence>
<dbReference type="PANTHER" id="PTHR33154">
    <property type="entry name" value="TRANSCRIPTIONAL REGULATOR, ARSR FAMILY"/>
    <property type="match status" value="1"/>
</dbReference>
<keyword evidence="6" id="KW-1185">Reference proteome</keyword>
<dbReference type="PROSITE" id="PS50987">
    <property type="entry name" value="HTH_ARSR_2"/>
    <property type="match status" value="1"/>
</dbReference>
<dbReference type="InterPro" id="IPR001845">
    <property type="entry name" value="HTH_ArsR_DNA-bd_dom"/>
</dbReference>
<dbReference type="SUPFAM" id="SSF46785">
    <property type="entry name" value="Winged helix' DNA-binding domain"/>
    <property type="match status" value="1"/>
</dbReference>
<dbReference type="InterPro" id="IPR036390">
    <property type="entry name" value="WH_DNA-bd_sf"/>
</dbReference>
<keyword evidence="3" id="KW-0804">Transcription</keyword>
<dbReference type="GO" id="GO:0003700">
    <property type="term" value="F:DNA-binding transcription factor activity"/>
    <property type="evidence" value="ECO:0007669"/>
    <property type="project" value="InterPro"/>
</dbReference>
<keyword evidence="2 5" id="KW-0238">DNA-binding</keyword>
<dbReference type="InterPro" id="IPR036388">
    <property type="entry name" value="WH-like_DNA-bd_sf"/>
</dbReference>
<feature type="domain" description="HTH arsR-type" evidence="4">
    <location>
        <begin position="1"/>
        <end position="96"/>
    </location>
</feature>
<evidence type="ECO:0000256" key="1">
    <source>
        <dbReference type="ARBA" id="ARBA00023015"/>
    </source>
</evidence>
<dbReference type="GO" id="GO:0003677">
    <property type="term" value="F:DNA binding"/>
    <property type="evidence" value="ECO:0007669"/>
    <property type="project" value="UniProtKB-KW"/>
</dbReference>
<evidence type="ECO:0000259" key="4">
    <source>
        <dbReference type="PROSITE" id="PS50987"/>
    </source>
</evidence>
<dbReference type="RefSeq" id="WP_085476879.1">
    <property type="nucleotide sequence ID" value="NZ_FXBM01000002.1"/>
</dbReference>
<protein>
    <submittedName>
        <fullName evidence="5">DNA-binding transcriptional regulator, ArsR family</fullName>
    </submittedName>
</protein>
<reference evidence="6" key="1">
    <citation type="submission" date="2017-04" db="EMBL/GenBank/DDBJ databases">
        <authorList>
            <person name="Varghese N."/>
            <person name="Submissions S."/>
        </authorList>
    </citation>
    <scope>NUCLEOTIDE SEQUENCE [LARGE SCALE GENOMIC DNA]</scope>
    <source>
        <strain evidence="6">VKM Ac-2121</strain>
    </source>
</reference>
<dbReference type="Proteomes" id="UP000193711">
    <property type="component" value="Unassembled WGS sequence"/>
</dbReference>
<keyword evidence="1" id="KW-0805">Transcription regulation</keyword>
<name>A0A1X7P4Z6_9MICO</name>
<sequence length="152" mass="16384">MADIFAVIADGTRRDILSILLEERIEGTAPGGGISVSRIVARLELSQPTVSKHLKVLREAGLVTVRESGQHRYYALQYGPLEAVEDWLLPFLAADDSEAGPALLDATAAARAESLGRALAERTHQVSTVVQDIQRGVSEGATKVAEVLRIRK</sequence>
<dbReference type="OrthoDB" id="3628603at2"/>
<dbReference type="Pfam" id="PF12840">
    <property type="entry name" value="HTH_20"/>
    <property type="match status" value="1"/>
</dbReference>
<evidence type="ECO:0000313" key="6">
    <source>
        <dbReference type="Proteomes" id="UP000193711"/>
    </source>
</evidence>
<dbReference type="Gene3D" id="1.10.10.10">
    <property type="entry name" value="Winged helix-like DNA-binding domain superfamily/Winged helix DNA-binding domain"/>
    <property type="match status" value="1"/>
</dbReference>
<evidence type="ECO:0000256" key="3">
    <source>
        <dbReference type="ARBA" id="ARBA00023163"/>
    </source>
</evidence>
<dbReference type="CDD" id="cd00090">
    <property type="entry name" value="HTH_ARSR"/>
    <property type="match status" value="1"/>
</dbReference>
<organism evidence="5 6">
    <name type="scientific">Rathayibacter oskolensis</name>
    <dbReference type="NCBI Taxonomy" id="1891671"/>
    <lineage>
        <taxon>Bacteria</taxon>
        <taxon>Bacillati</taxon>
        <taxon>Actinomycetota</taxon>
        <taxon>Actinomycetes</taxon>
        <taxon>Micrococcales</taxon>
        <taxon>Microbacteriaceae</taxon>
        <taxon>Rathayibacter</taxon>
    </lineage>
</organism>
<proteinExistence type="predicted"/>
<dbReference type="EMBL" id="FXBM01000002">
    <property type="protein sequence ID" value="SMH45083.1"/>
    <property type="molecule type" value="Genomic_DNA"/>
</dbReference>
<dbReference type="InterPro" id="IPR051081">
    <property type="entry name" value="HTH_MetalResp_TranReg"/>
</dbReference>
<accession>A0A1X7P4Z6</accession>
<evidence type="ECO:0000313" key="5">
    <source>
        <dbReference type="EMBL" id="SMH45083.1"/>
    </source>
</evidence>
<gene>
    <name evidence="5" type="ORF">SAMN06295885_2483</name>
</gene>
<dbReference type="AlphaFoldDB" id="A0A1X7P4Z6"/>
<dbReference type="NCBIfam" id="NF033788">
    <property type="entry name" value="HTH_metalloreg"/>
    <property type="match status" value="1"/>
</dbReference>
<dbReference type="SMART" id="SM00418">
    <property type="entry name" value="HTH_ARSR"/>
    <property type="match status" value="1"/>
</dbReference>
<dbReference type="STRING" id="1891671.SAMN06295885_2483"/>
<dbReference type="InterPro" id="IPR011991">
    <property type="entry name" value="ArsR-like_HTH"/>
</dbReference>
<dbReference type="PANTHER" id="PTHR33154:SF33">
    <property type="entry name" value="TRANSCRIPTIONAL REPRESSOR SDPR"/>
    <property type="match status" value="1"/>
</dbReference>